<accession>F4PM37</accession>
<dbReference type="RefSeq" id="XP_004360591.1">
    <property type="nucleotide sequence ID" value="XM_004360534.1"/>
</dbReference>
<feature type="compositionally biased region" description="Basic and acidic residues" evidence="1">
    <location>
        <begin position="810"/>
        <end position="833"/>
    </location>
</feature>
<dbReference type="EMBL" id="GL883008">
    <property type="protein sequence ID" value="EGG22740.1"/>
    <property type="molecule type" value="Genomic_DNA"/>
</dbReference>
<organism evidence="3 4">
    <name type="scientific">Cavenderia fasciculata</name>
    <name type="common">Slime mold</name>
    <name type="synonym">Dictyostelium fasciculatum</name>
    <dbReference type="NCBI Taxonomy" id="261658"/>
    <lineage>
        <taxon>Eukaryota</taxon>
        <taxon>Amoebozoa</taxon>
        <taxon>Evosea</taxon>
        <taxon>Eumycetozoa</taxon>
        <taxon>Dictyostelia</taxon>
        <taxon>Acytosteliales</taxon>
        <taxon>Cavenderiaceae</taxon>
        <taxon>Cavenderia</taxon>
    </lineage>
</organism>
<dbReference type="AlphaFoldDB" id="F4PM37"/>
<evidence type="ECO:0000313" key="3">
    <source>
        <dbReference type="EMBL" id="EGG22740.1"/>
    </source>
</evidence>
<reference evidence="4" key="1">
    <citation type="journal article" date="2011" name="Genome Res.">
        <title>Phylogeny-wide analysis of social amoeba genomes highlights ancient origins for complex intercellular communication.</title>
        <authorList>
            <person name="Heidel A.J."/>
            <person name="Lawal H.M."/>
            <person name="Felder M."/>
            <person name="Schilde C."/>
            <person name="Helps N.R."/>
            <person name="Tunggal B."/>
            <person name="Rivero F."/>
            <person name="John U."/>
            <person name="Schleicher M."/>
            <person name="Eichinger L."/>
            <person name="Platzer M."/>
            <person name="Noegel A.A."/>
            <person name="Schaap P."/>
            <person name="Gloeckner G."/>
        </authorList>
    </citation>
    <scope>NUCLEOTIDE SEQUENCE [LARGE SCALE GENOMIC DNA]</scope>
    <source>
        <strain evidence="4">SH3</strain>
    </source>
</reference>
<dbReference type="Pfam" id="PF01541">
    <property type="entry name" value="GIY-YIG"/>
    <property type="match status" value="1"/>
</dbReference>
<dbReference type="KEGG" id="dfa:DFA_04870"/>
<protein>
    <recommendedName>
        <fullName evidence="2">GIY-YIG domain-containing protein</fullName>
    </recommendedName>
</protein>
<evidence type="ECO:0000256" key="1">
    <source>
        <dbReference type="SAM" id="MobiDB-lite"/>
    </source>
</evidence>
<feature type="domain" description="GIY-YIG" evidence="2">
    <location>
        <begin position="91"/>
        <end position="149"/>
    </location>
</feature>
<dbReference type="InterPro" id="IPR000305">
    <property type="entry name" value="GIY-YIG_endonuc"/>
</dbReference>
<dbReference type="GeneID" id="14875312"/>
<proteinExistence type="predicted"/>
<feature type="region of interest" description="Disordered" evidence="1">
    <location>
        <begin position="758"/>
        <end position="833"/>
    </location>
</feature>
<name>F4PM37_CACFS</name>
<evidence type="ECO:0000313" key="4">
    <source>
        <dbReference type="Proteomes" id="UP000007797"/>
    </source>
</evidence>
<gene>
    <name evidence="3" type="ORF">DFA_04870</name>
</gene>
<sequence>MPRKNHSIDGGKLILSNFEEYIEEITSLLAPMGLRMVYRATFDPLHFVGKTIQDLKQNCEPSYHSRLEKLIKFDSKTGMIDADNPILTTIGYVGSTKDPYKRFNAHARRTSQCYLINACIRTFRFFTVTIIDIGPDSKEGYALEKSYFTKPSLNIADINEDDFVKIKKIFSFHRPPCKQEYLQFKLFNQYIRTFSTNHFTDHFNYMYSYLMESFYTGQSVVFKLHFGATSDIVIAHPQLFIEEYGLTDIAMDPIKFNIQPILETCIYLNQVLGRDCQKASFIGPDGLPYAMSCPLASHGMEEDPILASLDVSLRRSITSNHLVYLRGVHLTYGPSSAIECMYHQLSFAPLSRDQIITLLQSISQQQQVHNSAIEGLEMLPIQFMGTTIWIDVSALAIDRDFVPIMKMDKNCCHKFFVKEKKNLVHSVYYTDEEQIHLCEKKDDCPLHRFPNTMTKAQIAHSLLIHYYHLYQIDPNKESVKDKVWKKFVTPYEECIKAFGKEHYYGIYIFKDCISNKKGEIPAITKTVNDDGFYLNLNTNIPLKYHTTFSDKVWIQQQSMTSTERANELMLIHMKVLVSILNQIILKFRGPTIPKPSDFGDIPHFKHFENFIKKLISLAKLSEEDIIKICTMPKGWGNIVHCGLTSGSVPKDHPIINTQVNLELDGNELSTPSKEKLKEFHNAFHRVEACFPSTTTVSFTSTPLHKFALSNNDELLPNLHRGRSGVETTDTYQEVWDNLENSLNLFYSHMGDPMKKQSIFELDNNPNHNHNMEQDDHSSSTSTTTTTTTTTTSTIQYQDDSDDDDLNGVDSNEHWIQRKKQRFDQPFHKEQEED</sequence>
<dbReference type="Proteomes" id="UP000007797">
    <property type="component" value="Unassembled WGS sequence"/>
</dbReference>
<evidence type="ECO:0000259" key="2">
    <source>
        <dbReference type="Pfam" id="PF01541"/>
    </source>
</evidence>
<feature type="compositionally biased region" description="Low complexity" evidence="1">
    <location>
        <begin position="778"/>
        <end position="793"/>
    </location>
</feature>
<keyword evidence="4" id="KW-1185">Reference proteome</keyword>